<name>A0A0G2J8C8_9EURO</name>
<evidence type="ECO:0000313" key="1">
    <source>
        <dbReference type="EMBL" id="KKZ62006.1"/>
    </source>
</evidence>
<dbReference type="EMBL" id="LCZI01001194">
    <property type="protein sequence ID" value="KKZ62006.1"/>
    <property type="molecule type" value="Genomic_DNA"/>
</dbReference>
<organism evidence="1 2">
    <name type="scientific">[Emmonsia] crescens</name>
    <dbReference type="NCBI Taxonomy" id="73230"/>
    <lineage>
        <taxon>Eukaryota</taxon>
        <taxon>Fungi</taxon>
        <taxon>Dikarya</taxon>
        <taxon>Ascomycota</taxon>
        <taxon>Pezizomycotina</taxon>
        <taxon>Eurotiomycetes</taxon>
        <taxon>Eurotiomycetidae</taxon>
        <taxon>Onygenales</taxon>
        <taxon>Ajellomycetaceae</taxon>
        <taxon>Emergomyces</taxon>
    </lineage>
</organism>
<accession>A0A0G2J8C8</accession>
<dbReference type="Proteomes" id="UP000034164">
    <property type="component" value="Unassembled WGS sequence"/>
</dbReference>
<comment type="caution">
    <text evidence="1">The sequence shown here is derived from an EMBL/GenBank/DDBJ whole genome shotgun (WGS) entry which is preliminary data.</text>
</comment>
<dbReference type="VEuPathDB" id="FungiDB:EMCG_03467"/>
<reference evidence="2" key="1">
    <citation type="journal article" date="2015" name="PLoS Genet.">
        <title>The dynamic genome and transcriptome of the human fungal pathogen Blastomyces and close relative Emmonsia.</title>
        <authorList>
            <person name="Munoz J.F."/>
            <person name="Gauthier G.M."/>
            <person name="Desjardins C.A."/>
            <person name="Gallo J.E."/>
            <person name="Holder J."/>
            <person name="Sullivan T.D."/>
            <person name="Marty A.J."/>
            <person name="Carmen J.C."/>
            <person name="Chen Z."/>
            <person name="Ding L."/>
            <person name="Gujja S."/>
            <person name="Magrini V."/>
            <person name="Misas E."/>
            <person name="Mitreva M."/>
            <person name="Priest M."/>
            <person name="Saif S."/>
            <person name="Whiston E.A."/>
            <person name="Young S."/>
            <person name="Zeng Q."/>
            <person name="Goldman W.E."/>
            <person name="Mardis E.R."/>
            <person name="Taylor J.W."/>
            <person name="McEwen J.G."/>
            <person name="Clay O.K."/>
            <person name="Klein B.S."/>
            <person name="Cuomo C.A."/>
        </authorList>
    </citation>
    <scope>NUCLEOTIDE SEQUENCE [LARGE SCALE GENOMIC DNA]</scope>
    <source>
        <strain evidence="2">UAMH 3008</strain>
    </source>
</reference>
<dbReference type="OrthoDB" id="4725912at2759"/>
<evidence type="ECO:0000313" key="2">
    <source>
        <dbReference type="Proteomes" id="UP000034164"/>
    </source>
</evidence>
<sequence>MAYAQPRIRRVHLVKEKSWTRLNYKIITPDDVSCLYTVGTSSSHPEVTLTRHLQPLPYTQPTSSISRLSGQFSLSSLLGQSRYHHHPHQQQQQQGAGVNNDYDVGSATFHTFSSKIDINLSTNHAITMKRPDPFSITRRFESLTPLGMLEWKSDGGALGSLVSSNLKLVDASGRTVARYEKHSSLLSKRSDAITLLVPELDGFLDIVIITCMAMIEHRRVEDDEVEEVADEIWCG</sequence>
<dbReference type="AlphaFoldDB" id="A0A0G2J8C8"/>
<evidence type="ECO:0008006" key="3">
    <source>
        <dbReference type="Google" id="ProtNLM"/>
    </source>
</evidence>
<protein>
    <recommendedName>
        <fullName evidence="3">Tubby C-terminal domain-containing protein</fullName>
    </recommendedName>
</protein>
<proteinExistence type="predicted"/>
<gene>
    <name evidence="1" type="ORF">EMCG_03467</name>
</gene>